<protein>
    <recommendedName>
        <fullName evidence="1">GAG-pre-integrase domain-containing protein</fullName>
    </recommendedName>
</protein>
<evidence type="ECO:0000259" key="1">
    <source>
        <dbReference type="Pfam" id="PF13976"/>
    </source>
</evidence>
<gene>
    <name evidence="2" type="ORF">CEPIT_LOCUS5684</name>
</gene>
<sequence length="105" mass="11671">MTKIGVGEQLGGLFYLAMGEPVRINKAASLDSRSLWHARLGHPSPQVMDLLPQISDQLQHDQHSAPCDICHRAKQTRSNFSLSTSRADDVFDLIHCDIWGPYSAN</sequence>
<evidence type="ECO:0000313" key="3">
    <source>
        <dbReference type="Proteomes" id="UP001152523"/>
    </source>
</evidence>
<dbReference type="InterPro" id="IPR025724">
    <property type="entry name" value="GAG-pre-integrase_dom"/>
</dbReference>
<organism evidence="2 3">
    <name type="scientific">Cuscuta epithymum</name>
    <dbReference type="NCBI Taxonomy" id="186058"/>
    <lineage>
        <taxon>Eukaryota</taxon>
        <taxon>Viridiplantae</taxon>
        <taxon>Streptophyta</taxon>
        <taxon>Embryophyta</taxon>
        <taxon>Tracheophyta</taxon>
        <taxon>Spermatophyta</taxon>
        <taxon>Magnoliopsida</taxon>
        <taxon>eudicotyledons</taxon>
        <taxon>Gunneridae</taxon>
        <taxon>Pentapetalae</taxon>
        <taxon>asterids</taxon>
        <taxon>lamiids</taxon>
        <taxon>Solanales</taxon>
        <taxon>Convolvulaceae</taxon>
        <taxon>Cuscuteae</taxon>
        <taxon>Cuscuta</taxon>
        <taxon>Cuscuta subgen. Cuscuta</taxon>
    </lineage>
</organism>
<dbReference type="Proteomes" id="UP001152523">
    <property type="component" value="Unassembled WGS sequence"/>
</dbReference>
<evidence type="ECO:0000313" key="2">
    <source>
        <dbReference type="EMBL" id="CAH9075872.1"/>
    </source>
</evidence>
<feature type="non-terminal residue" evidence="2">
    <location>
        <position position="105"/>
    </location>
</feature>
<dbReference type="EMBL" id="CAMAPF010000030">
    <property type="protein sequence ID" value="CAH9075872.1"/>
    <property type="molecule type" value="Genomic_DNA"/>
</dbReference>
<proteinExistence type="predicted"/>
<comment type="caution">
    <text evidence="2">The sequence shown here is derived from an EMBL/GenBank/DDBJ whole genome shotgun (WGS) entry which is preliminary data.</text>
</comment>
<reference evidence="2" key="1">
    <citation type="submission" date="2022-07" db="EMBL/GenBank/DDBJ databases">
        <authorList>
            <person name="Macas J."/>
            <person name="Novak P."/>
            <person name="Neumann P."/>
        </authorList>
    </citation>
    <scope>NUCLEOTIDE SEQUENCE</scope>
</reference>
<name>A0AAV0CJP8_9ASTE</name>
<dbReference type="Pfam" id="PF13976">
    <property type="entry name" value="gag_pre-integrs"/>
    <property type="match status" value="1"/>
</dbReference>
<dbReference type="AlphaFoldDB" id="A0AAV0CJP8"/>
<accession>A0AAV0CJP8</accession>
<keyword evidence="3" id="KW-1185">Reference proteome</keyword>
<feature type="domain" description="GAG-pre-integrase" evidence="1">
    <location>
        <begin position="24"/>
        <end position="75"/>
    </location>
</feature>